<gene>
    <name evidence="3" type="ORF">F511_41685</name>
</gene>
<evidence type="ECO:0000313" key="3">
    <source>
        <dbReference type="EMBL" id="KZV21990.1"/>
    </source>
</evidence>
<sequence length="156" mass="16560">MVISSRRSLVLVLLAQTVLAAVVVPRVCPLSGSQQTAVPPQGRGGSSRGRSFPMQQQRLGEPQFRPFQQPGPLRFGQSSQPQFSGPQYAQVNAITREQAEGTPGGGVITGTCVAFDFPVHVVFDTGASHSFIADACVVEHGFHTTVLCDVVTSQNP</sequence>
<feature type="signal peptide" evidence="2">
    <location>
        <begin position="1"/>
        <end position="20"/>
    </location>
</feature>
<organism evidence="3 4">
    <name type="scientific">Dorcoceras hygrometricum</name>
    <dbReference type="NCBI Taxonomy" id="472368"/>
    <lineage>
        <taxon>Eukaryota</taxon>
        <taxon>Viridiplantae</taxon>
        <taxon>Streptophyta</taxon>
        <taxon>Embryophyta</taxon>
        <taxon>Tracheophyta</taxon>
        <taxon>Spermatophyta</taxon>
        <taxon>Magnoliopsida</taxon>
        <taxon>eudicotyledons</taxon>
        <taxon>Gunneridae</taxon>
        <taxon>Pentapetalae</taxon>
        <taxon>asterids</taxon>
        <taxon>lamiids</taxon>
        <taxon>Lamiales</taxon>
        <taxon>Gesneriaceae</taxon>
        <taxon>Didymocarpoideae</taxon>
        <taxon>Trichosporeae</taxon>
        <taxon>Loxocarpinae</taxon>
        <taxon>Dorcoceras</taxon>
    </lineage>
</organism>
<evidence type="ECO:0000313" key="4">
    <source>
        <dbReference type="Proteomes" id="UP000250235"/>
    </source>
</evidence>
<dbReference type="OrthoDB" id="1751882at2759"/>
<dbReference type="EMBL" id="KV014558">
    <property type="protein sequence ID" value="KZV21990.1"/>
    <property type="molecule type" value="Genomic_DNA"/>
</dbReference>
<name>A0A2Z7ALH3_9LAMI</name>
<dbReference type="Pfam" id="PF08284">
    <property type="entry name" value="RVP_2"/>
    <property type="match status" value="1"/>
</dbReference>
<evidence type="ECO:0000256" key="1">
    <source>
        <dbReference type="SAM" id="MobiDB-lite"/>
    </source>
</evidence>
<keyword evidence="2" id="KW-0732">Signal</keyword>
<dbReference type="AlphaFoldDB" id="A0A2Z7ALH3"/>
<dbReference type="GO" id="GO:0004190">
    <property type="term" value="F:aspartic-type endopeptidase activity"/>
    <property type="evidence" value="ECO:0007669"/>
    <property type="project" value="InterPro"/>
</dbReference>
<feature type="chain" id="PRO_5016444834" evidence="2">
    <location>
        <begin position="21"/>
        <end position="156"/>
    </location>
</feature>
<dbReference type="InterPro" id="IPR001969">
    <property type="entry name" value="Aspartic_peptidase_AS"/>
</dbReference>
<accession>A0A2Z7ALH3</accession>
<evidence type="ECO:0000256" key="2">
    <source>
        <dbReference type="SAM" id="SignalP"/>
    </source>
</evidence>
<feature type="compositionally biased region" description="Low complexity" evidence="1">
    <location>
        <begin position="75"/>
        <end position="86"/>
    </location>
</feature>
<feature type="region of interest" description="Disordered" evidence="1">
    <location>
        <begin position="31"/>
        <end position="86"/>
    </location>
</feature>
<dbReference type="Proteomes" id="UP000250235">
    <property type="component" value="Unassembled WGS sequence"/>
</dbReference>
<keyword evidence="4" id="KW-1185">Reference proteome</keyword>
<reference evidence="3 4" key="1">
    <citation type="journal article" date="2015" name="Proc. Natl. Acad. Sci. U.S.A.">
        <title>The resurrection genome of Boea hygrometrica: A blueprint for survival of dehydration.</title>
        <authorList>
            <person name="Xiao L."/>
            <person name="Yang G."/>
            <person name="Zhang L."/>
            <person name="Yang X."/>
            <person name="Zhao S."/>
            <person name="Ji Z."/>
            <person name="Zhou Q."/>
            <person name="Hu M."/>
            <person name="Wang Y."/>
            <person name="Chen M."/>
            <person name="Xu Y."/>
            <person name="Jin H."/>
            <person name="Xiao X."/>
            <person name="Hu G."/>
            <person name="Bao F."/>
            <person name="Hu Y."/>
            <person name="Wan P."/>
            <person name="Li L."/>
            <person name="Deng X."/>
            <person name="Kuang T."/>
            <person name="Xiang C."/>
            <person name="Zhu J.K."/>
            <person name="Oliver M.J."/>
            <person name="He Y."/>
        </authorList>
    </citation>
    <scope>NUCLEOTIDE SEQUENCE [LARGE SCALE GENOMIC DNA]</scope>
    <source>
        <strain evidence="4">cv. XS01</strain>
    </source>
</reference>
<dbReference type="GO" id="GO:0006508">
    <property type="term" value="P:proteolysis"/>
    <property type="evidence" value="ECO:0007669"/>
    <property type="project" value="InterPro"/>
</dbReference>
<protein>
    <submittedName>
        <fullName evidence="3">Uncharacterized protein</fullName>
    </submittedName>
</protein>
<dbReference type="PROSITE" id="PS00141">
    <property type="entry name" value="ASP_PROTEASE"/>
    <property type="match status" value="1"/>
</dbReference>
<proteinExistence type="predicted"/>